<feature type="compositionally biased region" description="Pro residues" evidence="1">
    <location>
        <begin position="41"/>
        <end position="61"/>
    </location>
</feature>
<dbReference type="InterPro" id="IPR021345">
    <property type="entry name" value="DUF2961"/>
</dbReference>
<protein>
    <submittedName>
        <fullName evidence="2">DUF2961 domain-containing protein</fullName>
    </submittedName>
</protein>
<feature type="region of interest" description="Disordered" evidence="1">
    <location>
        <begin position="479"/>
        <end position="499"/>
    </location>
</feature>
<organism evidence="2 3">
    <name type="scientific">Thermogemmata fonticola</name>
    <dbReference type="NCBI Taxonomy" id="2755323"/>
    <lineage>
        <taxon>Bacteria</taxon>
        <taxon>Pseudomonadati</taxon>
        <taxon>Planctomycetota</taxon>
        <taxon>Planctomycetia</taxon>
        <taxon>Gemmatales</taxon>
        <taxon>Gemmataceae</taxon>
        <taxon>Thermogemmata</taxon>
    </lineage>
</organism>
<dbReference type="Gene3D" id="2.60.120.1390">
    <property type="match status" value="2"/>
</dbReference>
<name>A0A7V9AC41_9BACT</name>
<sequence length="785" mass="88417">MSQSLSPVPAPGINRLTTRVAGSVLSFLLAVTASIVLGTEPPLPKAEPPLPKAEPPLPKAEPPGKKTEPPVIPVGLDAYRQWDRWYLQRIGVRAYMRSTYDRTGGNKGADSSHFLYQTADDFNVTLDVLGPGVLYFARYNHWHGSPWHYEVDGRDFIVQETGTADPVHARKLTRTVFLPEKAFPHPLTWTWPVTQGADLMWVPIPFERSFRMAYGRTHYGTGYYIYHLFDPSAKLSQPIRSWTSDDAPASDVLELLRRSGTDLIPEPDSPDGQKLELRAATGQGDLPAGQTQKLVELTQAPSVLRALEFFVPRTQARAFGRATLRITWDNRAQPSVEAPLALFFGAGTLYNRNAAEYLVRGFPMFIRFEAEQVRLSCFFPMPFYKSARIELVGAPTEGVSNIRWRVRFMPLREPPSHVGYFHATFSDHPTPELGHDLLLLDTRGAEGVPEWSGSFVGMSWIFTHRGELSTLEGDPRFFFDDSQTPQAQGTGTEEWGGGGDYWKGGQTSTLPLAGHPCGAPRNEKPKSDDDLIHSAYRFLLADLFPFGRRAIIRLEHGGQNESTEHYQAVVYWYGAPAPALIPTDSLKIGDPQSETSHRYVSPQASAPYTITSRYEWGPDEVRKEPRKVLVVYPEQTDTARKTRGTSEFSIQLRPDNWGVLLRRKLDYAYPHQRADVYVAEESDGQVGEFQKAGTWYLAGSSTCVYSRPPEELGQTQHIVVTSNRRFREDEFIIPAALTRGRSRLRVRLQFVPVERPLFPGYPLTETAWTEIAYTAYCWVLPEWKP</sequence>
<dbReference type="RefSeq" id="WP_194538062.1">
    <property type="nucleotide sequence ID" value="NZ_JACEFB010000007.1"/>
</dbReference>
<gene>
    <name evidence="2" type="ORF">H0921_10625</name>
</gene>
<dbReference type="AlphaFoldDB" id="A0A7V9AC41"/>
<evidence type="ECO:0000256" key="1">
    <source>
        <dbReference type="SAM" id="MobiDB-lite"/>
    </source>
</evidence>
<keyword evidence="3" id="KW-1185">Reference proteome</keyword>
<feature type="region of interest" description="Disordered" evidence="1">
    <location>
        <begin position="41"/>
        <end position="72"/>
    </location>
</feature>
<accession>A0A7V9AC41</accession>
<comment type="caution">
    <text evidence="2">The sequence shown here is derived from an EMBL/GenBank/DDBJ whole genome shotgun (WGS) entry which is preliminary data.</text>
</comment>
<reference evidence="2 3" key="1">
    <citation type="submission" date="2020-07" db="EMBL/GenBank/DDBJ databases">
        <title>Thermogemmata thermophila gen. nov., sp. nov., a novel moderate thermophilic planctomycete from a Kamchatka hot spring.</title>
        <authorList>
            <person name="Elcheninov A.G."/>
            <person name="Podosokorskaya O.A."/>
            <person name="Kovaleva O.L."/>
            <person name="Novikov A."/>
            <person name="Bonch-Osmolovskaya E.A."/>
            <person name="Toshchakov S.V."/>
            <person name="Kublanov I.V."/>
        </authorList>
    </citation>
    <scope>NUCLEOTIDE SEQUENCE [LARGE SCALE GENOMIC DNA]</scope>
    <source>
        <strain evidence="2 3">2918</strain>
    </source>
</reference>
<dbReference type="Pfam" id="PF11175">
    <property type="entry name" value="DUF2961"/>
    <property type="match status" value="1"/>
</dbReference>
<dbReference type="EMBL" id="JACEFB010000007">
    <property type="protein sequence ID" value="MBA2226614.1"/>
    <property type="molecule type" value="Genomic_DNA"/>
</dbReference>
<evidence type="ECO:0000313" key="3">
    <source>
        <dbReference type="Proteomes" id="UP000542342"/>
    </source>
</evidence>
<proteinExistence type="predicted"/>
<dbReference type="Proteomes" id="UP000542342">
    <property type="component" value="Unassembled WGS sequence"/>
</dbReference>
<evidence type="ECO:0000313" key="2">
    <source>
        <dbReference type="EMBL" id="MBA2226614.1"/>
    </source>
</evidence>